<organism evidence="7 8">
    <name type="scientific">Aeromicrobium endophyticum</name>
    <dbReference type="NCBI Taxonomy" id="2292704"/>
    <lineage>
        <taxon>Bacteria</taxon>
        <taxon>Bacillati</taxon>
        <taxon>Actinomycetota</taxon>
        <taxon>Actinomycetes</taxon>
        <taxon>Propionibacteriales</taxon>
        <taxon>Nocardioidaceae</taxon>
        <taxon>Aeromicrobium</taxon>
    </lineage>
</organism>
<dbReference type="Gene3D" id="2.130.10.130">
    <property type="entry name" value="Integrin alpha, N-terminal"/>
    <property type="match status" value="3"/>
</dbReference>
<dbReference type="PRINTS" id="PR01185">
    <property type="entry name" value="INTEGRINA"/>
</dbReference>
<feature type="domain" description="Bacterial Ig-like" evidence="6">
    <location>
        <begin position="552"/>
        <end position="641"/>
    </location>
</feature>
<dbReference type="RefSeq" id="WP_119705234.1">
    <property type="nucleotide sequence ID" value="NZ_JBHSOI010000002.1"/>
</dbReference>
<dbReference type="PANTHER" id="PTHR23221">
    <property type="entry name" value="GLYCOSYLPHOSPHATIDYLINOSITOL PHOSPHOLIPASE D"/>
    <property type="match status" value="1"/>
</dbReference>
<dbReference type="InterPro" id="IPR013783">
    <property type="entry name" value="Ig-like_fold"/>
</dbReference>
<dbReference type="GO" id="GO:0007155">
    <property type="term" value="P:cell adhesion"/>
    <property type="evidence" value="ECO:0007669"/>
    <property type="project" value="InterPro"/>
</dbReference>
<keyword evidence="2" id="KW-0677">Repeat</keyword>
<reference evidence="7 8" key="1">
    <citation type="submission" date="2018-08" db="EMBL/GenBank/DDBJ databases">
        <title>Aeromicrobium sp. M2KJ-4, whole genome shotgun sequence.</title>
        <authorList>
            <person name="Tuo L."/>
        </authorList>
    </citation>
    <scope>NUCLEOTIDE SEQUENCE [LARGE SCALE GENOMIC DNA]</scope>
    <source>
        <strain evidence="7 8">M2KJ-4</strain>
    </source>
</reference>
<evidence type="ECO:0000259" key="6">
    <source>
        <dbReference type="Pfam" id="PF16640"/>
    </source>
</evidence>
<keyword evidence="1 5" id="KW-0732">Signal</keyword>
<dbReference type="OrthoDB" id="5240813at2"/>
<feature type="signal peptide" evidence="5">
    <location>
        <begin position="1"/>
        <end position="23"/>
    </location>
</feature>
<name>A0A371P3X6_9ACTN</name>
<evidence type="ECO:0000313" key="7">
    <source>
        <dbReference type="EMBL" id="REK70647.1"/>
    </source>
</evidence>
<feature type="chain" id="PRO_5016827811" description="Bacterial Ig-like domain-containing protein" evidence="5">
    <location>
        <begin position="24"/>
        <end position="831"/>
    </location>
</feature>
<proteinExistence type="predicted"/>
<dbReference type="Pfam" id="PF01839">
    <property type="entry name" value="FG-GAP"/>
    <property type="match status" value="2"/>
</dbReference>
<accession>A0A371P3X6</accession>
<dbReference type="PANTHER" id="PTHR23221:SF7">
    <property type="entry name" value="PHOSPHATIDYLINOSITOL-GLYCAN-SPECIFIC PHOSPHOLIPASE D"/>
    <property type="match status" value="1"/>
</dbReference>
<dbReference type="EMBL" id="QUBR01000002">
    <property type="protein sequence ID" value="REK70647.1"/>
    <property type="molecule type" value="Genomic_DNA"/>
</dbReference>
<keyword evidence="8" id="KW-1185">Reference proteome</keyword>
<dbReference type="InterPro" id="IPR032109">
    <property type="entry name" value="Big_3_5"/>
</dbReference>
<evidence type="ECO:0000256" key="4">
    <source>
        <dbReference type="ARBA" id="ARBA00023180"/>
    </source>
</evidence>
<dbReference type="GO" id="GO:0005975">
    <property type="term" value="P:carbohydrate metabolic process"/>
    <property type="evidence" value="ECO:0007669"/>
    <property type="project" value="UniProtKB-ARBA"/>
</dbReference>
<feature type="domain" description="Bacterial Ig-like" evidence="6">
    <location>
        <begin position="652"/>
        <end position="736"/>
    </location>
</feature>
<dbReference type="Gene3D" id="2.60.40.10">
    <property type="entry name" value="Immunoglobulins"/>
    <property type="match status" value="2"/>
</dbReference>
<protein>
    <recommendedName>
        <fullName evidence="6">Bacterial Ig-like domain-containing protein</fullName>
    </recommendedName>
</protein>
<evidence type="ECO:0000256" key="2">
    <source>
        <dbReference type="ARBA" id="ARBA00022737"/>
    </source>
</evidence>
<dbReference type="GO" id="GO:0008305">
    <property type="term" value="C:integrin complex"/>
    <property type="evidence" value="ECO:0007669"/>
    <property type="project" value="InterPro"/>
</dbReference>
<dbReference type="InterPro" id="IPR000413">
    <property type="entry name" value="Integrin_alpha"/>
</dbReference>
<evidence type="ECO:0000256" key="3">
    <source>
        <dbReference type="ARBA" id="ARBA00022801"/>
    </source>
</evidence>
<dbReference type="InterPro" id="IPR028994">
    <property type="entry name" value="Integrin_alpha_N"/>
</dbReference>
<sequence>MKRSSLLLSLTLALGVLSAPAQAEPTSPQGRPAELLRYVGDPGSALGSAISNGPCDVDGDGHDDAVVGAWFWTKGDVARAGAAYVLLGGDHVSGGALADPSEAGAVRIDGPVENPKVGSTGTKSGYAVAFSVGCVGDVNGDGLDDIAIGDYQQQRAYVIFGAKKFTGLSLDAIGDRGFVVKGDASSGNLSFSLAGVGDLDGDGLDELAVAEVGASTRGRSTNGRVWVVAGRDDITDVDVTAPQPGQILQTVDGELSGARLGVMARAGDVNGDGKDDFVLGSYTSTPWGSGVAAPGAAYVVFGGTTGDVDLAALGARGFKIYGPQRARDRLGYAVSPAGDVDGDGLDDVLIGADGVTNAATGPRNGGAAVVFGSTSTATVYTDPSATGGQSVFTCPVAGESVPSCVTPSRRGYWLNGVASGDATGFSVAGIGDVTGDDVPDLALGAYGHDPVDPAAPTTTMNGAGAVFVVAGDPTQTVQQLSGLAATAGYRIDGTRAGDRLGRQVGLAGDLDGNGVRDLVAGADFASRVTSGSDGELVVALMGLLRTGVGLDAPATIEPSRTATFTASVTKPAGSRTAVAGGTVTFASDGVPVAGCAEVAVSSGSVVCTTSWQGRGTHEITAVFSGTDALATSTSDARSVSVGSDAVLEPSAAPSMTYGTSSAALTGSVRGGDGPATGTVEVREGGSVLGRGAVQDGTFAVGLGATALTPGRHTLTLAYGGDERVRPVERTVSVDVAKASPRIAFARSRGTLKGKRRLTVTVDATARGVTPTGRVQVRVGSKVVRTVTLKNGRVRTTLPRLGRKGLRKISVTYVGSPLVGPGASRVKTVRQK</sequence>
<dbReference type="InterPro" id="IPR013519">
    <property type="entry name" value="Int_alpha_beta-p"/>
</dbReference>
<dbReference type="SUPFAM" id="SSF69318">
    <property type="entry name" value="Integrin alpha N-terminal domain"/>
    <property type="match status" value="1"/>
</dbReference>
<dbReference type="SMART" id="SM00191">
    <property type="entry name" value="Int_alpha"/>
    <property type="match status" value="7"/>
</dbReference>
<dbReference type="Proteomes" id="UP000265581">
    <property type="component" value="Unassembled WGS sequence"/>
</dbReference>
<keyword evidence="4" id="KW-0325">Glycoprotein</keyword>
<evidence type="ECO:0000256" key="1">
    <source>
        <dbReference type="ARBA" id="ARBA00022729"/>
    </source>
</evidence>
<dbReference type="InterPro" id="IPR013517">
    <property type="entry name" value="FG-GAP"/>
</dbReference>
<dbReference type="GO" id="GO:0016787">
    <property type="term" value="F:hydrolase activity"/>
    <property type="evidence" value="ECO:0007669"/>
    <property type="project" value="UniProtKB-KW"/>
</dbReference>
<evidence type="ECO:0000313" key="8">
    <source>
        <dbReference type="Proteomes" id="UP000265581"/>
    </source>
</evidence>
<keyword evidence="3" id="KW-0378">Hydrolase</keyword>
<dbReference type="Pfam" id="PF16640">
    <property type="entry name" value="Big_3_5"/>
    <property type="match status" value="2"/>
</dbReference>
<gene>
    <name evidence="7" type="ORF">DX116_16170</name>
</gene>
<comment type="caution">
    <text evidence="7">The sequence shown here is derived from an EMBL/GenBank/DDBJ whole genome shotgun (WGS) entry which is preliminary data.</text>
</comment>
<dbReference type="PROSITE" id="PS51470">
    <property type="entry name" value="FG_GAP"/>
    <property type="match status" value="2"/>
</dbReference>
<evidence type="ECO:0000256" key="5">
    <source>
        <dbReference type="SAM" id="SignalP"/>
    </source>
</evidence>
<dbReference type="AlphaFoldDB" id="A0A371P3X6"/>